<feature type="transmembrane region" description="Helical" evidence="7">
    <location>
        <begin position="128"/>
        <end position="150"/>
    </location>
</feature>
<dbReference type="InterPro" id="IPR007055">
    <property type="entry name" value="BON_dom"/>
</dbReference>
<dbReference type="InterPro" id="IPR010920">
    <property type="entry name" value="LSM_dom_sf"/>
</dbReference>
<evidence type="ECO:0000259" key="10">
    <source>
        <dbReference type="PROSITE" id="PS50914"/>
    </source>
</evidence>
<evidence type="ECO:0000256" key="2">
    <source>
        <dbReference type="ARBA" id="ARBA00008017"/>
    </source>
</evidence>
<keyword evidence="9" id="KW-0732">Signal</keyword>
<evidence type="ECO:0000256" key="8">
    <source>
        <dbReference type="SAM" id="MobiDB-lite"/>
    </source>
</evidence>
<dbReference type="GO" id="GO:0005886">
    <property type="term" value="C:plasma membrane"/>
    <property type="evidence" value="ECO:0007669"/>
    <property type="project" value="UniProtKB-SubCell"/>
</dbReference>
<sequence length="451" mass="49008">MKTILALIFCLLALPAGLADSAFAQTTNAGIETDIAASSDAAIEARLSGIFDQIEGLENVDATVRSGVVTLRGKVQEARFAARAGELAERVNGVVAVNNEIAEETSVGERLVPVFERLEARALQTLSYVPLILVALLSWVLVALFGAFLAKRRWPFRQVAPNTFIADLLRQVVRIAFMIIGGVLALDILGATALLGTLLGAAGIVGLAVGFAVRDTVENYIASILLSVRQPFRPQDFVRIDNYEGFVISLTARATILMEIDGNHIRIPNATVFKSVIINYTVNPQRRFTFEVGVDANSDLDRALKIGLETVSRQNFILDEPAADAWIRELGDSNVVLVFVGWVDQAATNLLKARSEAMRLVKRALETNGFSLPEPTYRLRLDDDIQSALSLPAASLSTGEERKAAPVSSEPETAQDTAIDSELQRRIAEERHQKGRGDLLDENAPNEFGKS</sequence>
<dbReference type="AlphaFoldDB" id="A0A7T7KM83"/>
<dbReference type="EMBL" id="CP066786">
    <property type="protein sequence ID" value="QQM31293.1"/>
    <property type="molecule type" value="Genomic_DNA"/>
</dbReference>
<dbReference type="Pfam" id="PF00924">
    <property type="entry name" value="MS_channel_2nd"/>
    <property type="match status" value="1"/>
</dbReference>
<evidence type="ECO:0000256" key="1">
    <source>
        <dbReference type="ARBA" id="ARBA00004651"/>
    </source>
</evidence>
<accession>A0A7T7KM83</accession>
<name>A0A7T7KM83_9HYPH</name>
<feature type="region of interest" description="Disordered" evidence="8">
    <location>
        <begin position="392"/>
        <end position="451"/>
    </location>
</feature>
<dbReference type="SUPFAM" id="SSF82861">
    <property type="entry name" value="Mechanosensitive channel protein MscS (YggB), transmembrane region"/>
    <property type="match status" value="1"/>
</dbReference>
<keyword evidence="5 7" id="KW-1133">Transmembrane helix</keyword>
<evidence type="ECO:0000256" key="5">
    <source>
        <dbReference type="ARBA" id="ARBA00022989"/>
    </source>
</evidence>
<keyword evidence="7" id="KW-0407">Ion channel</keyword>
<proteinExistence type="inferred from homology"/>
<evidence type="ECO:0000256" key="9">
    <source>
        <dbReference type="SAM" id="SignalP"/>
    </source>
</evidence>
<feature type="compositionally biased region" description="Basic and acidic residues" evidence="8">
    <location>
        <begin position="422"/>
        <end position="439"/>
    </location>
</feature>
<feature type="transmembrane region" description="Helical" evidence="7">
    <location>
        <begin position="171"/>
        <end position="189"/>
    </location>
</feature>
<dbReference type="Pfam" id="PF04972">
    <property type="entry name" value="BON"/>
    <property type="match status" value="1"/>
</dbReference>
<feature type="domain" description="BON" evidence="10">
    <location>
        <begin position="39"/>
        <end position="105"/>
    </location>
</feature>
<dbReference type="InterPro" id="IPR011014">
    <property type="entry name" value="MscS_channel_TM-2"/>
</dbReference>
<feature type="transmembrane region" description="Helical" evidence="7">
    <location>
        <begin position="195"/>
        <end position="213"/>
    </location>
</feature>
<dbReference type="Gene3D" id="3.30.70.100">
    <property type="match status" value="1"/>
</dbReference>
<evidence type="ECO:0000256" key="7">
    <source>
        <dbReference type="RuleBase" id="RU369025"/>
    </source>
</evidence>
<keyword evidence="3" id="KW-1003">Cell membrane</keyword>
<dbReference type="PROSITE" id="PS01246">
    <property type="entry name" value="UPF0003"/>
    <property type="match status" value="1"/>
</dbReference>
<dbReference type="InterPro" id="IPR006686">
    <property type="entry name" value="MscS_channel_CS"/>
</dbReference>
<dbReference type="SUPFAM" id="SSF82689">
    <property type="entry name" value="Mechanosensitive channel protein MscS (YggB), C-terminal domain"/>
    <property type="match status" value="1"/>
</dbReference>
<dbReference type="InterPro" id="IPR045275">
    <property type="entry name" value="MscS_archaea/bacteria_type"/>
</dbReference>
<organism evidence="11 12">
    <name type="scientific">Martelella lutilitoris</name>
    <dbReference type="NCBI Taxonomy" id="2583532"/>
    <lineage>
        <taxon>Bacteria</taxon>
        <taxon>Pseudomonadati</taxon>
        <taxon>Pseudomonadota</taxon>
        <taxon>Alphaproteobacteria</taxon>
        <taxon>Hyphomicrobiales</taxon>
        <taxon>Aurantimonadaceae</taxon>
        <taxon>Martelella</taxon>
    </lineage>
</organism>
<evidence type="ECO:0000256" key="3">
    <source>
        <dbReference type="ARBA" id="ARBA00022475"/>
    </source>
</evidence>
<evidence type="ECO:0000313" key="12">
    <source>
        <dbReference type="Proteomes" id="UP000596083"/>
    </source>
</evidence>
<keyword evidence="7" id="KW-0813">Transport</keyword>
<keyword evidence="6 7" id="KW-0472">Membrane</keyword>
<dbReference type="PROSITE" id="PS50914">
    <property type="entry name" value="BON"/>
    <property type="match status" value="1"/>
</dbReference>
<dbReference type="InterPro" id="IPR006685">
    <property type="entry name" value="MscS_channel_2nd"/>
</dbReference>
<evidence type="ECO:0000256" key="4">
    <source>
        <dbReference type="ARBA" id="ARBA00022692"/>
    </source>
</evidence>
<comment type="caution">
    <text evidence="7">Lacks conserved residue(s) required for the propagation of feature annotation.</text>
</comment>
<dbReference type="Gene3D" id="1.10.287.1260">
    <property type="match status" value="1"/>
</dbReference>
<feature type="chain" id="PRO_5032401274" description="Small-conductance mechanosensitive channel" evidence="9">
    <location>
        <begin position="25"/>
        <end position="451"/>
    </location>
</feature>
<comment type="subcellular location">
    <subcellularLocation>
        <location evidence="7">Cell inner membrane</location>
        <topology evidence="7">Multi-pass membrane protein</topology>
    </subcellularLocation>
    <subcellularLocation>
        <location evidence="1">Cell membrane</location>
        <topology evidence="1">Multi-pass membrane protein</topology>
    </subcellularLocation>
</comment>
<gene>
    <name evidence="11" type="ORF">JET14_03710</name>
</gene>
<dbReference type="PANTHER" id="PTHR30221">
    <property type="entry name" value="SMALL-CONDUCTANCE MECHANOSENSITIVE CHANNEL"/>
    <property type="match status" value="1"/>
</dbReference>
<dbReference type="GO" id="GO:0008381">
    <property type="term" value="F:mechanosensitive monoatomic ion channel activity"/>
    <property type="evidence" value="ECO:0007669"/>
    <property type="project" value="InterPro"/>
</dbReference>
<keyword evidence="7" id="KW-0406">Ion transport</keyword>
<keyword evidence="7" id="KW-0997">Cell inner membrane</keyword>
<feature type="signal peptide" evidence="9">
    <location>
        <begin position="1"/>
        <end position="24"/>
    </location>
</feature>
<dbReference type="Pfam" id="PF21082">
    <property type="entry name" value="MS_channel_3rd"/>
    <property type="match status" value="1"/>
</dbReference>
<dbReference type="InterPro" id="IPR049278">
    <property type="entry name" value="MS_channel_C"/>
</dbReference>
<dbReference type="Proteomes" id="UP000596083">
    <property type="component" value="Chromosome"/>
</dbReference>
<evidence type="ECO:0000313" key="11">
    <source>
        <dbReference type="EMBL" id="QQM31293.1"/>
    </source>
</evidence>
<dbReference type="InterPro" id="IPR023408">
    <property type="entry name" value="MscS_beta-dom_sf"/>
</dbReference>
<evidence type="ECO:0000256" key="6">
    <source>
        <dbReference type="ARBA" id="ARBA00023136"/>
    </source>
</evidence>
<reference evidence="11 12" key="1">
    <citation type="submission" date="2020-12" db="EMBL/GenBank/DDBJ databases">
        <authorList>
            <person name="Zheng R.K."/>
            <person name="Sun C.M."/>
        </authorList>
    </citation>
    <scope>NUCLEOTIDE SEQUENCE [LARGE SCALE GENOMIC DNA]</scope>
    <source>
        <strain evidence="11 12">ZRK001</strain>
    </source>
</reference>
<dbReference type="InterPro" id="IPR011066">
    <property type="entry name" value="MscS_channel_C_sf"/>
</dbReference>
<dbReference type="Gene3D" id="3.30.1340.30">
    <property type="match status" value="1"/>
</dbReference>
<protein>
    <recommendedName>
        <fullName evidence="7">Small-conductance mechanosensitive channel</fullName>
    </recommendedName>
</protein>
<dbReference type="Gene3D" id="2.30.30.60">
    <property type="match status" value="1"/>
</dbReference>
<dbReference type="PANTHER" id="PTHR30221:SF1">
    <property type="entry name" value="SMALL-CONDUCTANCE MECHANOSENSITIVE CHANNEL"/>
    <property type="match status" value="1"/>
</dbReference>
<keyword evidence="4 7" id="KW-0812">Transmembrane</keyword>
<dbReference type="KEGG" id="mlut:JET14_03710"/>
<dbReference type="SUPFAM" id="SSF50182">
    <property type="entry name" value="Sm-like ribonucleoproteins"/>
    <property type="match status" value="1"/>
</dbReference>
<comment type="subunit">
    <text evidence="7">Homoheptamer.</text>
</comment>
<comment type="function">
    <text evidence="7">Mechanosensitive channel that participates in the regulation of osmotic pressure changes within the cell, opening in response to stretch forces in the membrane lipid bilayer, without the need for other proteins. Contributes to normal resistance to hypoosmotic shock. Forms an ion channel of 1.0 nanosiemens conductance with a slight preference for anions.</text>
</comment>
<comment type="similarity">
    <text evidence="2 7">Belongs to the MscS (TC 1.A.23) family.</text>
</comment>
<dbReference type="RefSeq" id="WP_200336854.1">
    <property type="nucleotide sequence ID" value="NZ_CP066786.1"/>
</dbReference>